<keyword evidence="3" id="KW-0808">Transferase</keyword>
<dbReference type="Proteomes" id="UP000070184">
    <property type="component" value="Unassembled WGS sequence"/>
</dbReference>
<dbReference type="SMART" id="SM00486">
    <property type="entry name" value="POLBc"/>
    <property type="match status" value="1"/>
</dbReference>
<comment type="similarity">
    <text evidence="1">Belongs to the DNA polymerase type-B family.</text>
</comment>
<dbReference type="GO" id="GO:0000166">
    <property type="term" value="F:nucleotide binding"/>
    <property type="evidence" value="ECO:0007669"/>
    <property type="project" value="InterPro"/>
</dbReference>
<sequence>MKGWLFDVYPTGEDQIAVCFKTDNGELRIFKDGYIPNIYVYGGRGDLENLESELEKDTLVKSCSFEEKRVKLRDLEKKKALKIECGSMNKVPRLVQKIAHLGEHRKYDLYNVDLSYAQAYLQENNLFPLARSKLSDISNLQFELIDSAESSEYILPPLKFVKLSVKSEKPRPRSGFRDPISEVRLSFEDENISIEGRNEKENILRLVSVIREEDPDIIFTRGGDSWDMPYLAKRAEINEVSDRLVLGRESLPYEGRGEGGISYFSYGRVYYRPPSHYLKGRIHVDTQNSFIYRECGFQGLVELSRMTRTPLQKTARSSIGSAMTNLQIHWALKNDVLIPLRKSDPEDFKSSLKLFEADRGGYIYEPEIGIHENVGEIDFSSFYPTMMKKYNLSPETVLCDCCPNSGERVPELGYNICEKRKGLIPQVLEPVLEKRREYKQLAKETESEEKRRIYNNRQNALKWILVTCFGYLGYRNARFGKIEAHEAVTAFARENLKKASRIAENENFEVVHGIVDSLWVKKPELKYSELETLCSRIKEETNLPISPEGKYMWIVFPPSKEGENLPVMNRYYGVLETGELKTRGIATRRSDTPKAVSEAQEEMLESLAGAEDEKEFKDRIQDVLKVVKEYISQIKEKEIQIDKLAVKKKLSRDPDSYEIDARSAIAAKQLKRAGIKLHPGQQVEYIVTNADAKHPRLRVRPVQLLDGKSKYDKEWYVDKLLDATEEILLPFGLSKNKIESKVVRKGKQEKLR</sequence>
<keyword evidence="5" id="KW-0239">DNA-directed DNA polymerase</keyword>
<dbReference type="Pfam" id="PF03104">
    <property type="entry name" value="DNA_pol_B_exo1"/>
    <property type="match status" value="1"/>
</dbReference>
<dbReference type="GO" id="GO:0006261">
    <property type="term" value="P:DNA-templated DNA replication"/>
    <property type="evidence" value="ECO:0007669"/>
    <property type="project" value="TreeGrafter"/>
</dbReference>
<comment type="catalytic activity">
    <reaction evidence="7">
        <text>DNA(n) + a 2'-deoxyribonucleoside 5'-triphosphate = DNA(n+1) + diphosphate</text>
        <dbReference type="Rhea" id="RHEA:22508"/>
        <dbReference type="Rhea" id="RHEA-COMP:17339"/>
        <dbReference type="Rhea" id="RHEA-COMP:17340"/>
        <dbReference type="ChEBI" id="CHEBI:33019"/>
        <dbReference type="ChEBI" id="CHEBI:61560"/>
        <dbReference type="ChEBI" id="CHEBI:173112"/>
        <dbReference type="EC" id="2.7.7.7"/>
    </reaction>
</comment>
<dbReference type="GO" id="GO:0003887">
    <property type="term" value="F:DNA-directed DNA polymerase activity"/>
    <property type="evidence" value="ECO:0007669"/>
    <property type="project" value="UniProtKB-KW"/>
</dbReference>
<keyword evidence="11" id="KW-1185">Reference proteome</keyword>
<dbReference type="EMBL" id="LHXK01000042">
    <property type="protein sequence ID" value="KXA89323.1"/>
    <property type="molecule type" value="Genomic_DNA"/>
</dbReference>
<dbReference type="InterPro" id="IPR006133">
    <property type="entry name" value="DNA-dir_DNA_pol_B_exonuc"/>
</dbReference>
<feature type="domain" description="DNA-directed DNA polymerase family B exonuclease" evidence="9">
    <location>
        <begin position="195"/>
        <end position="286"/>
    </location>
</feature>
<dbReference type="Gene3D" id="1.10.132.60">
    <property type="entry name" value="DNA polymerase family B, C-terminal domain"/>
    <property type="match status" value="1"/>
</dbReference>
<dbReference type="InterPro" id="IPR006134">
    <property type="entry name" value="DNA-dir_DNA_pol_B_multi_dom"/>
</dbReference>
<evidence type="ECO:0000256" key="7">
    <source>
        <dbReference type="ARBA" id="ARBA00049244"/>
    </source>
</evidence>
<dbReference type="PANTHER" id="PTHR10322:SF23">
    <property type="entry name" value="DNA POLYMERASE DELTA CATALYTIC SUBUNIT"/>
    <property type="match status" value="1"/>
</dbReference>
<dbReference type="InterPro" id="IPR012337">
    <property type="entry name" value="RNaseH-like_sf"/>
</dbReference>
<dbReference type="GO" id="GO:0003677">
    <property type="term" value="F:DNA binding"/>
    <property type="evidence" value="ECO:0007669"/>
    <property type="project" value="UniProtKB-KW"/>
</dbReference>
<feature type="domain" description="DNA-directed DNA polymerase family B multifunctional" evidence="8">
    <location>
        <begin position="328"/>
        <end position="728"/>
    </location>
</feature>
<evidence type="ECO:0000256" key="6">
    <source>
        <dbReference type="ARBA" id="ARBA00023125"/>
    </source>
</evidence>
<dbReference type="Gene3D" id="1.10.287.690">
    <property type="entry name" value="Helix hairpin bin"/>
    <property type="match status" value="1"/>
</dbReference>
<evidence type="ECO:0000256" key="1">
    <source>
        <dbReference type="ARBA" id="ARBA00005755"/>
    </source>
</evidence>
<dbReference type="Gene3D" id="3.30.420.10">
    <property type="entry name" value="Ribonuclease H-like superfamily/Ribonuclease H"/>
    <property type="match status" value="1"/>
</dbReference>
<dbReference type="PANTHER" id="PTHR10322">
    <property type="entry name" value="DNA POLYMERASE CATALYTIC SUBUNIT"/>
    <property type="match status" value="1"/>
</dbReference>
<name>A0A133U556_9EURY</name>
<dbReference type="SUPFAM" id="SSF56672">
    <property type="entry name" value="DNA/RNA polymerases"/>
    <property type="match status" value="1"/>
</dbReference>
<dbReference type="AlphaFoldDB" id="A0A133U556"/>
<dbReference type="InterPro" id="IPR023211">
    <property type="entry name" value="DNA_pol_palm_dom_sf"/>
</dbReference>
<evidence type="ECO:0000259" key="9">
    <source>
        <dbReference type="Pfam" id="PF03104"/>
    </source>
</evidence>
<evidence type="ECO:0000256" key="4">
    <source>
        <dbReference type="ARBA" id="ARBA00022695"/>
    </source>
</evidence>
<dbReference type="SUPFAM" id="SSF53098">
    <property type="entry name" value="Ribonuclease H-like"/>
    <property type="match status" value="1"/>
</dbReference>
<evidence type="ECO:0000256" key="5">
    <source>
        <dbReference type="ARBA" id="ARBA00022932"/>
    </source>
</evidence>
<dbReference type="InterPro" id="IPR042087">
    <property type="entry name" value="DNA_pol_B_thumb"/>
</dbReference>
<reference evidence="10 11" key="1">
    <citation type="journal article" date="2016" name="Sci. Rep.">
        <title>Metabolic traits of an uncultured archaeal lineage -MSBL1- from brine pools of the Red Sea.</title>
        <authorList>
            <person name="Mwirichia R."/>
            <person name="Alam I."/>
            <person name="Rashid M."/>
            <person name="Vinu M."/>
            <person name="Ba-Alawi W."/>
            <person name="Anthony Kamau A."/>
            <person name="Kamanda Ngugi D."/>
            <person name="Goker M."/>
            <person name="Klenk H.P."/>
            <person name="Bajic V."/>
            <person name="Stingl U."/>
        </authorList>
    </citation>
    <scope>NUCLEOTIDE SEQUENCE [LARGE SCALE GENOMIC DNA]</scope>
    <source>
        <strain evidence="10">SCGC-AAA259B11</strain>
    </source>
</reference>
<comment type="caution">
    <text evidence="10">The sequence shown here is derived from an EMBL/GenBank/DDBJ whole genome shotgun (WGS) entry which is preliminary data.</text>
</comment>
<protein>
    <recommendedName>
        <fullName evidence="2">DNA-directed DNA polymerase</fullName>
        <ecNumber evidence="2">2.7.7.7</ecNumber>
    </recommendedName>
</protein>
<dbReference type="Gene3D" id="3.30.342.10">
    <property type="entry name" value="DNA Polymerase, chain B, domain 1"/>
    <property type="match status" value="1"/>
</dbReference>
<dbReference type="Gene3D" id="3.90.1600.10">
    <property type="entry name" value="Palm domain of DNA polymerase"/>
    <property type="match status" value="1"/>
</dbReference>
<dbReference type="InterPro" id="IPR050240">
    <property type="entry name" value="DNA_pol_type-B"/>
</dbReference>
<proteinExistence type="inferred from homology"/>
<dbReference type="InterPro" id="IPR006172">
    <property type="entry name" value="DNA-dir_DNA_pol_B"/>
</dbReference>
<gene>
    <name evidence="10" type="ORF">AKJ61_03130</name>
</gene>
<evidence type="ECO:0000256" key="2">
    <source>
        <dbReference type="ARBA" id="ARBA00012417"/>
    </source>
</evidence>
<accession>A0A133U556</accession>
<dbReference type="InterPro" id="IPR043502">
    <property type="entry name" value="DNA/RNA_pol_sf"/>
</dbReference>
<dbReference type="EC" id="2.7.7.7" evidence="2"/>
<dbReference type="InterPro" id="IPR036397">
    <property type="entry name" value="RNaseH_sf"/>
</dbReference>
<keyword evidence="6" id="KW-0238">DNA-binding</keyword>
<dbReference type="CDD" id="cd05531">
    <property type="entry name" value="POLBc_B2"/>
    <property type="match status" value="1"/>
</dbReference>
<evidence type="ECO:0000259" key="8">
    <source>
        <dbReference type="Pfam" id="PF00136"/>
    </source>
</evidence>
<evidence type="ECO:0000313" key="10">
    <source>
        <dbReference type="EMBL" id="KXA89323.1"/>
    </source>
</evidence>
<dbReference type="Pfam" id="PF00136">
    <property type="entry name" value="DNA_pol_B"/>
    <property type="match status" value="1"/>
</dbReference>
<evidence type="ECO:0000313" key="11">
    <source>
        <dbReference type="Proteomes" id="UP000070184"/>
    </source>
</evidence>
<keyword evidence="4" id="KW-0548">Nucleotidyltransferase</keyword>
<organism evidence="10 11">
    <name type="scientific">candidate division MSBL1 archaeon SCGC-AAA259B11</name>
    <dbReference type="NCBI Taxonomy" id="1698260"/>
    <lineage>
        <taxon>Archaea</taxon>
        <taxon>Methanobacteriati</taxon>
        <taxon>Methanobacteriota</taxon>
        <taxon>candidate division MSBL1</taxon>
    </lineage>
</organism>
<evidence type="ECO:0000256" key="3">
    <source>
        <dbReference type="ARBA" id="ARBA00022679"/>
    </source>
</evidence>